<name>A0ABM1MCI4_NICVS</name>
<dbReference type="InterPro" id="IPR045473">
    <property type="entry name" value="ASM_C"/>
</dbReference>
<evidence type="ECO:0000256" key="2">
    <source>
        <dbReference type="ARBA" id="ARBA00004613"/>
    </source>
</evidence>
<dbReference type="PROSITE" id="PS50015">
    <property type="entry name" value="SAP_B"/>
    <property type="match status" value="1"/>
</dbReference>
<evidence type="ECO:0000256" key="1">
    <source>
        <dbReference type="ARBA" id="ARBA00001947"/>
    </source>
</evidence>
<evidence type="ECO:0000313" key="17">
    <source>
        <dbReference type="RefSeq" id="XP_017772284.1"/>
    </source>
</evidence>
<dbReference type="InterPro" id="IPR029052">
    <property type="entry name" value="Metallo-depent_PP-like"/>
</dbReference>
<proteinExistence type="inferred from homology"/>
<dbReference type="PANTHER" id="PTHR10340:SF29">
    <property type="entry name" value="SPHINGOMYELIN PHOSPHODIESTERASE"/>
    <property type="match status" value="1"/>
</dbReference>
<accession>A0ABM1MCI4</accession>
<evidence type="ECO:0000256" key="3">
    <source>
        <dbReference type="ARBA" id="ARBA00008234"/>
    </source>
</evidence>
<keyword evidence="11 13" id="KW-0326">Glycosidase</keyword>
<dbReference type="Pfam" id="PF19272">
    <property type="entry name" value="ASMase_C"/>
    <property type="match status" value="1"/>
</dbReference>
<gene>
    <name evidence="17" type="primary">LOC108559495</name>
</gene>
<evidence type="ECO:0000259" key="15">
    <source>
        <dbReference type="PROSITE" id="PS50015"/>
    </source>
</evidence>
<dbReference type="Gene3D" id="3.60.21.10">
    <property type="match status" value="2"/>
</dbReference>
<protein>
    <recommendedName>
        <fullName evidence="13">Sphingomyelin phosphodiesterase</fullName>
        <ecNumber evidence="13">3.1.4.12</ecNumber>
    </recommendedName>
</protein>
<dbReference type="CDD" id="cd00842">
    <property type="entry name" value="MPP_ASMase"/>
    <property type="match status" value="1"/>
</dbReference>
<comment type="subcellular location">
    <subcellularLocation>
        <location evidence="2">Secreted</location>
    </subcellularLocation>
</comment>
<keyword evidence="16" id="KW-1185">Reference proteome</keyword>
<feature type="chain" id="PRO_5046574122" description="Sphingomyelin phosphodiesterase" evidence="14">
    <location>
        <begin position="23"/>
        <end position="587"/>
    </location>
</feature>
<comment type="catalytic activity">
    <reaction evidence="12">
        <text>a sphingomyelin + H2O = phosphocholine + an N-acylsphing-4-enine + H(+)</text>
        <dbReference type="Rhea" id="RHEA:19253"/>
        <dbReference type="ChEBI" id="CHEBI:15377"/>
        <dbReference type="ChEBI" id="CHEBI:15378"/>
        <dbReference type="ChEBI" id="CHEBI:17636"/>
        <dbReference type="ChEBI" id="CHEBI:52639"/>
        <dbReference type="ChEBI" id="CHEBI:295975"/>
        <dbReference type="EC" id="3.1.4.12"/>
    </reaction>
    <physiologicalReaction direction="left-to-right" evidence="12">
        <dbReference type="Rhea" id="RHEA:19254"/>
    </physiologicalReaction>
</comment>
<evidence type="ECO:0000256" key="10">
    <source>
        <dbReference type="ARBA" id="ARBA00023180"/>
    </source>
</evidence>
<dbReference type="Pfam" id="PF00149">
    <property type="entry name" value="Metallophos"/>
    <property type="match status" value="1"/>
</dbReference>
<keyword evidence="9" id="KW-1015">Disulfide bond</keyword>
<dbReference type="InterPro" id="IPR008139">
    <property type="entry name" value="SaposinB_dom"/>
</dbReference>
<dbReference type="EC" id="3.1.4.12" evidence="13"/>
<keyword evidence="6 14" id="KW-0732">Signal</keyword>
<evidence type="ECO:0000256" key="7">
    <source>
        <dbReference type="ARBA" id="ARBA00022801"/>
    </source>
</evidence>
<evidence type="ECO:0000256" key="13">
    <source>
        <dbReference type="PIRNR" id="PIRNR000948"/>
    </source>
</evidence>
<comment type="function">
    <text evidence="13">Converts sphingomyelin to ceramide.</text>
</comment>
<comment type="cofactor">
    <cofactor evidence="1">
        <name>Zn(2+)</name>
        <dbReference type="ChEBI" id="CHEBI:29105"/>
    </cofactor>
</comment>
<reference evidence="17" key="1">
    <citation type="submission" date="2025-08" db="UniProtKB">
        <authorList>
            <consortium name="RefSeq"/>
        </authorList>
    </citation>
    <scope>IDENTIFICATION</scope>
    <source>
        <tissue evidence="17">Whole Larva</tissue>
    </source>
</reference>
<evidence type="ECO:0000256" key="8">
    <source>
        <dbReference type="ARBA" id="ARBA00022833"/>
    </source>
</evidence>
<dbReference type="RefSeq" id="XP_017772284.1">
    <property type="nucleotide sequence ID" value="XM_017916795.1"/>
</dbReference>
<dbReference type="SUPFAM" id="SSF47862">
    <property type="entry name" value="Saposin"/>
    <property type="match status" value="1"/>
</dbReference>
<keyword evidence="8" id="KW-0862">Zinc</keyword>
<keyword evidence="10" id="KW-0325">Glycoprotein</keyword>
<dbReference type="InterPro" id="IPR041805">
    <property type="entry name" value="ASMase/PPN1_MPP"/>
</dbReference>
<evidence type="ECO:0000256" key="11">
    <source>
        <dbReference type="ARBA" id="ARBA00023295"/>
    </source>
</evidence>
<keyword evidence="5" id="KW-0479">Metal-binding</keyword>
<feature type="domain" description="Saposin B-type" evidence="15">
    <location>
        <begin position="64"/>
        <end position="150"/>
    </location>
</feature>
<dbReference type="PIRSF" id="PIRSF000948">
    <property type="entry name" value="Sphingomy_PDE"/>
    <property type="match status" value="1"/>
</dbReference>
<evidence type="ECO:0000256" key="5">
    <source>
        <dbReference type="ARBA" id="ARBA00022723"/>
    </source>
</evidence>
<dbReference type="InterPro" id="IPR004843">
    <property type="entry name" value="Calcineurin-like_PHP"/>
</dbReference>
<dbReference type="GeneID" id="108559495"/>
<dbReference type="InterPro" id="IPR011001">
    <property type="entry name" value="Saposin-like"/>
</dbReference>
<sequence>MSCWVVKLAVIAALSCASVARCDEALVQSIDVGVRRLLKNGRKTLELQDDIVKLQEIENVRSRNVEVCKTCRIVVGEMIQIRRYGLQKDDFGRHATNLCILFNNWDKDICKSFVNIVTPVILSIIDNRKNLTEERVCSIYLQHLGCSDPKRVDWNLPLPPRPNPDDLLDVVEIAGSNATMKVLHLTDFHYDPNYQNGSNARCDKLLCCQKDSGAPKKPEDAAGFWGDYRVCDIPRRSVEDALVHINTTHTDADYVYFTGDIIAHRSWDTTMDSNEKTMKEIFRMLRETFGNKTVYPVLGNHEAHPTNFWINSQDKSISSQWLFDFVADEWSKWLPKETMKTIKKGGYYTLLIQEGLRLIALNSNVCYTDNLWLFYDDVDPFGQLKWLIDTLAEAEKKKESVHIISHVPPGDKFCLANWNEVYNKIVDRFADTIRGQFNGHTHLDEFRLHYSSKNKSRVVNVAFNGGSLTTFVGFNPNYRLYHIDQDTKEVSDYDQWYYSMAEANLASQKKPNWQKLYSFKEIYGLSSMKLDELGGLVNNMEGNSTLQRMYYQFEVRKSAAAEPCDEKCLKGKICTIRSTHFADAINC</sequence>
<dbReference type="PANTHER" id="PTHR10340">
    <property type="entry name" value="SPHINGOMYELIN PHOSPHODIESTERASE"/>
    <property type="match status" value="1"/>
</dbReference>
<keyword evidence="4" id="KW-0964">Secreted</keyword>
<feature type="signal peptide" evidence="14">
    <location>
        <begin position="1"/>
        <end position="22"/>
    </location>
</feature>
<comment type="similarity">
    <text evidence="3 13">Belongs to the acid sphingomyelinase family.</text>
</comment>
<evidence type="ECO:0000256" key="4">
    <source>
        <dbReference type="ARBA" id="ARBA00022525"/>
    </source>
</evidence>
<organism evidence="16 17">
    <name type="scientific">Nicrophorus vespilloides</name>
    <name type="common">Boreal carrion beetle</name>
    <dbReference type="NCBI Taxonomy" id="110193"/>
    <lineage>
        <taxon>Eukaryota</taxon>
        <taxon>Metazoa</taxon>
        <taxon>Ecdysozoa</taxon>
        <taxon>Arthropoda</taxon>
        <taxon>Hexapoda</taxon>
        <taxon>Insecta</taxon>
        <taxon>Pterygota</taxon>
        <taxon>Neoptera</taxon>
        <taxon>Endopterygota</taxon>
        <taxon>Coleoptera</taxon>
        <taxon>Polyphaga</taxon>
        <taxon>Staphyliniformia</taxon>
        <taxon>Silphidae</taxon>
        <taxon>Nicrophorinae</taxon>
        <taxon>Nicrophorus</taxon>
    </lineage>
</organism>
<keyword evidence="7 13" id="KW-0378">Hydrolase</keyword>
<evidence type="ECO:0000256" key="9">
    <source>
        <dbReference type="ARBA" id="ARBA00023157"/>
    </source>
</evidence>
<evidence type="ECO:0000313" key="16">
    <source>
        <dbReference type="Proteomes" id="UP000695000"/>
    </source>
</evidence>
<evidence type="ECO:0000256" key="12">
    <source>
        <dbReference type="ARBA" id="ARBA00047268"/>
    </source>
</evidence>
<evidence type="ECO:0000256" key="14">
    <source>
        <dbReference type="SAM" id="SignalP"/>
    </source>
</evidence>
<dbReference type="InterPro" id="IPR011160">
    <property type="entry name" value="Sphingomy_PDE"/>
</dbReference>
<dbReference type="SUPFAM" id="SSF56300">
    <property type="entry name" value="Metallo-dependent phosphatases"/>
    <property type="match status" value="1"/>
</dbReference>
<evidence type="ECO:0000256" key="6">
    <source>
        <dbReference type="ARBA" id="ARBA00022729"/>
    </source>
</evidence>
<dbReference type="Proteomes" id="UP000695000">
    <property type="component" value="Unplaced"/>
</dbReference>